<name>A0A6J4PRJ3_9RHOB</name>
<evidence type="ECO:0000313" key="2">
    <source>
        <dbReference type="EMBL" id="CAA9422217.1"/>
    </source>
</evidence>
<proteinExistence type="predicted"/>
<feature type="non-terminal residue" evidence="2">
    <location>
        <position position="1"/>
    </location>
</feature>
<dbReference type="EMBL" id="CADCUU010000336">
    <property type="protein sequence ID" value="CAA9422217.1"/>
    <property type="molecule type" value="Genomic_DNA"/>
</dbReference>
<dbReference type="AlphaFoldDB" id="A0A6J4PRJ3"/>
<sequence>GPVSGRSSARHRGRYPPDPAHPAASLPVPPRGPRPQHRRHAARAGDQERVHQRAAFPGPLPRRACDARRHHRRGHGPDGGRDDRRVHGLCGSQPGHLLHGHRRGEVPPQGRARRPASDGCGDPAGQARGQGLAVPRHRHGGWGACGRGRVHRHDGPEGRM</sequence>
<feature type="region of interest" description="Disordered" evidence="1">
    <location>
        <begin position="1"/>
        <end position="160"/>
    </location>
</feature>
<organism evidence="2">
    <name type="scientific">uncultured Rubellimicrobium sp</name>
    <dbReference type="NCBI Taxonomy" id="543078"/>
    <lineage>
        <taxon>Bacteria</taxon>
        <taxon>Pseudomonadati</taxon>
        <taxon>Pseudomonadota</taxon>
        <taxon>Alphaproteobacteria</taxon>
        <taxon>Rhodobacterales</taxon>
        <taxon>Roseobacteraceae</taxon>
        <taxon>Rubellimicrobium</taxon>
        <taxon>environmental samples</taxon>
    </lineage>
</organism>
<reference evidence="2" key="1">
    <citation type="submission" date="2020-02" db="EMBL/GenBank/DDBJ databases">
        <authorList>
            <person name="Meier V. D."/>
        </authorList>
    </citation>
    <scope>NUCLEOTIDE SEQUENCE</scope>
    <source>
        <strain evidence="2">AVDCRST_MAG15</strain>
    </source>
</reference>
<evidence type="ECO:0000256" key="1">
    <source>
        <dbReference type="SAM" id="MobiDB-lite"/>
    </source>
</evidence>
<keyword evidence="2" id="KW-0456">Lyase</keyword>
<dbReference type="EC" id="4.2.1.59" evidence="2"/>
<gene>
    <name evidence="2" type="ORF">AVDCRST_MAG15-2295</name>
</gene>
<feature type="compositionally biased region" description="Basic and acidic residues" evidence="1">
    <location>
        <begin position="75"/>
        <end position="86"/>
    </location>
</feature>
<feature type="non-terminal residue" evidence="2">
    <location>
        <position position="160"/>
    </location>
</feature>
<accession>A0A6J4PRJ3</accession>
<dbReference type="GO" id="GO:0019171">
    <property type="term" value="F:(3R)-hydroxyacyl-[acyl-carrier-protein] dehydratase activity"/>
    <property type="evidence" value="ECO:0007669"/>
    <property type="project" value="UniProtKB-EC"/>
</dbReference>
<protein>
    <submittedName>
        <fullName evidence="2">3-hydroxyacyl-[acyl-carrier-protein] dehydratase, FabZ form</fullName>
        <ecNumber evidence="2">4.2.1.59</ecNumber>
    </submittedName>
</protein>